<dbReference type="Pfam" id="PF00643">
    <property type="entry name" value="zf-B_box"/>
    <property type="match status" value="1"/>
</dbReference>
<keyword evidence="1" id="KW-0863">Zinc-finger</keyword>
<accession>A0A6J8A8L9</accession>
<evidence type="ECO:0000313" key="4">
    <source>
        <dbReference type="Proteomes" id="UP000507470"/>
    </source>
</evidence>
<evidence type="ECO:0000256" key="1">
    <source>
        <dbReference type="PROSITE-ProRule" id="PRU00024"/>
    </source>
</evidence>
<evidence type="ECO:0000313" key="3">
    <source>
        <dbReference type="EMBL" id="CAC5363078.1"/>
    </source>
</evidence>
<dbReference type="EC" id="2.3.2.27" evidence="3"/>
<dbReference type="CDD" id="cd19757">
    <property type="entry name" value="Bbox1"/>
    <property type="match status" value="1"/>
</dbReference>
<feature type="domain" description="B box-type" evidence="2">
    <location>
        <begin position="82"/>
        <end position="122"/>
    </location>
</feature>
<dbReference type="SMART" id="SM00336">
    <property type="entry name" value="BBOX"/>
    <property type="match status" value="2"/>
</dbReference>
<dbReference type="Proteomes" id="UP000507470">
    <property type="component" value="Unassembled WGS sequence"/>
</dbReference>
<dbReference type="Gene3D" id="2.120.10.30">
    <property type="entry name" value="TolB, C-terminal domain"/>
    <property type="match status" value="1"/>
</dbReference>
<dbReference type="AlphaFoldDB" id="A0A6J8A8L9"/>
<protein>
    <submittedName>
        <fullName evidence="3">TRIM56</fullName>
        <ecNumber evidence="3">2.3.2.27</ecNumber>
    </submittedName>
</protein>
<keyword evidence="1" id="KW-0862">Zinc</keyword>
<keyword evidence="3" id="KW-0012">Acyltransferase</keyword>
<organism evidence="3 4">
    <name type="scientific">Mytilus coruscus</name>
    <name type="common">Sea mussel</name>
    <dbReference type="NCBI Taxonomy" id="42192"/>
    <lineage>
        <taxon>Eukaryota</taxon>
        <taxon>Metazoa</taxon>
        <taxon>Spiralia</taxon>
        <taxon>Lophotrochozoa</taxon>
        <taxon>Mollusca</taxon>
        <taxon>Bivalvia</taxon>
        <taxon>Autobranchia</taxon>
        <taxon>Pteriomorphia</taxon>
        <taxon>Mytilida</taxon>
        <taxon>Mytiloidea</taxon>
        <taxon>Mytilidae</taxon>
        <taxon>Mytilinae</taxon>
        <taxon>Mytilus</taxon>
    </lineage>
</organism>
<dbReference type="GO" id="GO:0008270">
    <property type="term" value="F:zinc ion binding"/>
    <property type="evidence" value="ECO:0007669"/>
    <property type="project" value="UniProtKB-KW"/>
</dbReference>
<keyword evidence="1" id="KW-0479">Metal-binding</keyword>
<dbReference type="OrthoDB" id="6105938at2759"/>
<reference evidence="3 4" key="1">
    <citation type="submission" date="2020-06" db="EMBL/GenBank/DDBJ databases">
        <authorList>
            <person name="Li R."/>
            <person name="Bekaert M."/>
        </authorList>
    </citation>
    <scope>NUCLEOTIDE SEQUENCE [LARGE SCALE GENOMIC DNA]</scope>
    <source>
        <strain evidence="4">wild</strain>
    </source>
</reference>
<gene>
    <name evidence="3" type="ORF">MCOR_4636</name>
</gene>
<proteinExistence type="predicted"/>
<evidence type="ECO:0000259" key="2">
    <source>
        <dbReference type="PROSITE" id="PS50119"/>
    </source>
</evidence>
<dbReference type="InterPro" id="IPR011042">
    <property type="entry name" value="6-blade_b-propeller_TolB-like"/>
</dbReference>
<dbReference type="GO" id="GO:0061630">
    <property type="term" value="F:ubiquitin protein ligase activity"/>
    <property type="evidence" value="ECO:0007669"/>
    <property type="project" value="UniProtKB-EC"/>
</dbReference>
<dbReference type="InterPro" id="IPR047153">
    <property type="entry name" value="TRIM45/56/19-like"/>
</dbReference>
<dbReference type="EMBL" id="CACVKT020000784">
    <property type="protein sequence ID" value="CAC5363078.1"/>
    <property type="molecule type" value="Genomic_DNA"/>
</dbReference>
<keyword evidence="3" id="KW-0808">Transferase</keyword>
<name>A0A6J8A8L9_MYTCO</name>
<dbReference type="PANTHER" id="PTHR25462:SF296">
    <property type="entry name" value="MEIOTIC P26, ISOFORM F"/>
    <property type="match status" value="1"/>
</dbReference>
<dbReference type="InterPro" id="IPR000315">
    <property type="entry name" value="Znf_B-box"/>
</dbReference>
<sequence length="570" mass="65565">MPDKGVSGLKTYPFYVEPSHNDKNSTDICEFCSDENTVVAKCLDCKIHLCLNCRDYHKKIKASHNHSLENLNLDQLIEHNENSVNECNEHRKELNLFCKPCNVMLCSECSEKSHHMHEFQNLELLIQTRKKILLARTRSLKSRISVLGNTEELVKQEENNYYKHLNIVKKDILAHTSSMKDVFCNTVDVLTNKSLATIDNIKKKDIKVIDTYLNEIETEQLSLAGLIKTSEDFVTRSPDKLFMDDFFTVGSHLNKILNKTVNPLTLHELKYECKEFTEATVEKLLGKVNTCSKENVVTPVYTQLPIPKLFLKQKKVHSFQLKNKIKDIVAANNDNAWIFDGKSVSLCNHDGIMWSTYAPPIESKRMLRKSADELWFWTGQSAVRRLNAKYEEGFKVSFQNGSVGCFIKNGNLLVYNKEEHVICEVSEHEGVQNKTKIKDPKNKLQNINFVFSSSTDIMMVETKNSNLVTVMSWRNNTVVFINHGIILDTFTRPYAAFRGITLDNYGHILVADYENDIIDILSENGVFQRNLLNNRNGDKIILRTNCITTDECGFLWVFDHDNTMTIFSYQ</sequence>
<dbReference type="SUPFAM" id="SSF101898">
    <property type="entry name" value="NHL repeat"/>
    <property type="match status" value="1"/>
</dbReference>
<dbReference type="PROSITE" id="PS50119">
    <property type="entry name" value="ZF_BBOX"/>
    <property type="match status" value="1"/>
</dbReference>
<dbReference type="SUPFAM" id="SSF57845">
    <property type="entry name" value="B-box zinc-binding domain"/>
    <property type="match status" value="1"/>
</dbReference>
<dbReference type="Gene3D" id="3.30.160.60">
    <property type="entry name" value="Classic Zinc Finger"/>
    <property type="match status" value="1"/>
</dbReference>
<dbReference type="PANTHER" id="PTHR25462">
    <property type="entry name" value="BONUS, ISOFORM C-RELATED"/>
    <property type="match status" value="1"/>
</dbReference>
<keyword evidence="4" id="KW-1185">Reference proteome</keyword>